<proteinExistence type="predicted"/>
<dbReference type="Pfam" id="PF01381">
    <property type="entry name" value="HTH_3"/>
    <property type="match status" value="1"/>
</dbReference>
<dbReference type="PROSITE" id="PS50943">
    <property type="entry name" value="HTH_CROC1"/>
    <property type="match status" value="1"/>
</dbReference>
<dbReference type="SMART" id="SM00530">
    <property type="entry name" value="HTH_XRE"/>
    <property type="match status" value="1"/>
</dbReference>
<evidence type="ECO:0000259" key="1">
    <source>
        <dbReference type="PROSITE" id="PS50943"/>
    </source>
</evidence>
<keyword evidence="3" id="KW-1185">Reference proteome</keyword>
<dbReference type="EMBL" id="JANWTC010000006">
    <property type="protein sequence ID" value="MCS5479777.1"/>
    <property type="molecule type" value="Genomic_DNA"/>
</dbReference>
<evidence type="ECO:0000313" key="2">
    <source>
        <dbReference type="EMBL" id="MCS5479777.1"/>
    </source>
</evidence>
<organism evidence="2 3">
    <name type="scientific">Corynebacterium lemuris</name>
    <dbReference type="NCBI Taxonomy" id="1859292"/>
    <lineage>
        <taxon>Bacteria</taxon>
        <taxon>Bacillati</taxon>
        <taxon>Actinomycetota</taxon>
        <taxon>Actinomycetes</taxon>
        <taxon>Mycobacteriales</taxon>
        <taxon>Corynebacteriaceae</taxon>
        <taxon>Corynebacterium</taxon>
    </lineage>
</organism>
<evidence type="ECO:0000313" key="3">
    <source>
        <dbReference type="Proteomes" id="UP001205965"/>
    </source>
</evidence>
<dbReference type="RefSeq" id="WP_259427847.1">
    <property type="nucleotide sequence ID" value="NZ_JANWTC010000006.1"/>
</dbReference>
<dbReference type="InterPro" id="IPR001387">
    <property type="entry name" value="Cro/C1-type_HTH"/>
</dbReference>
<comment type="caution">
    <text evidence="2">The sequence shown here is derived from an EMBL/GenBank/DDBJ whole genome shotgun (WGS) entry which is preliminary data.</text>
</comment>
<name>A0ABT2FX08_9CORY</name>
<dbReference type="SUPFAM" id="SSF47413">
    <property type="entry name" value="lambda repressor-like DNA-binding domains"/>
    <property type="match status" value="1"/>
</dbReference>
<dbReference type="Proteomes" id="UP001205965">
    <property type="component" value="Unassembled WGS sequence"/>
</dbReference>
<dbReference type="InterPro" id="IPR010982">
    <property type="entry name" value="Lambda_DNA-bd_dom_sf"/>
</dbReference>
<sequence length="74" mass="7915">MSGHYGLRPEVIDRARERLGVTSDEKLAAKLKVTAGTISRIRRGESPSFATAIRLLEAAGAPVSGIIHYEQPAA</sequence>
<dbReference type="Gene3D" id="1.10.260.40">
    <property type="entry name" value="lambda repressor-like DNA-binding domains"/>
    <property type="match status" value="1"/>
</dbReference>
<reference evidence="2 3" key="1">
    <citation type="submission" date="2022-08" db="EMBL/GenBank/DDBJ databases">
        <title>YIM 101645 draft genome.</title>
        <authorList>
            <person name="Chen X."/>
        </authorList>
    </citation>
    <scope>NUCLEOTIDE SEQUENCE [LARGE SCALE GENOMIC DNA]</scope>
    <source>
        <strain evidence="2 3">YIM 101645</strain>
    </source>
</reference>
<protein>
    <submittedName>
        <fullName evidence="2">Helix-turn-helix domain-containing protein</fullName>
    </submittedName>
</protein>
<accession>A0ABT2FX08</accession>
<gene>
    <name evidence="2" type="ORF">NYP18_08905</name>
</gene>
<feature type="domain" description="HTH cro/C1-type" evidence="1">
    <location>
        <begin position="25"/>
        <end position="66"/>
    </location>
</feature>
<dbReference type="CDD" id="cd00093">
    <property type="entry name" value="HTH_XRE"/>
    <property type="match status" value="1"/>
</dbReference>